<accession>A0A0N4XLZ3</accession>
<dbReference type="AlphaFoldDB" id="A0A0N4XLZ3"/>
<dbReference type="Proteomes" id="UP000271162">
    <property type="component" value="Unassembled WGS sequence"/>
</dbReference>
<proteinExistence type="predicted"/>
<organism evidence="4">
    <name type="scientific">Nippostrongylus brasiliensis</name>
    <name type="common">Rat hookworm</name>
    <dbReference type="NCBI Taxonomy" id="27835"/>
    <lineage>
        <taxon>Eukaryota</taxon>
        <taxon>Metazoa</taxon>
        <taxon>Ecdysozoa</taxon>
        <taxon>Nematoda</taxon>
        <taxon>Chromadorea</taxon>
        <taxon>Rhabditida</taxon>
        <taxon>Rhabditina</taxon>
        <taxon>Rhabditomorpha</taxon>
        <taxon>Strongyloidea</taxon>
        <taxon>Heligmosomidae</taxon>
        <taxon>Nippostrongylus</taxon>
    </lineage>
</organism>
<evidence type="ECO:0000313" key="4">
    <source>
        <dbReference type="WBParaSite" id="NBR_0000354501-mRNA-1"/>
    </source>
</evidence>
<evidence type="ECO:0000313" key="2">
    <source>
        <dbReference type="EMBL" id="VDL67136.1"/>
    </source>
</evidence>
<evidence type="ECO:0000313" key="3">
    <source>
        <dbReference type="Proteomes" id="UP000271162"/>
    </source>
</evidence>
<sequence>MTTFLKNLKLEEAEMPSCDRTPPCTPKSPLSSHEQKNAKFNFRKGSDVSVTYQPEGHPRQAIIDGEIWPPIFKPEHLRFAAY</sequence>
<dbReference type="EMBL" id="UYSL01005432">
    <property type="protein sequence ID" value="VDL67136.1"/>
    <property type="molecule type" value="Genomic_DNA"/>
</dbReference>
<name>A0A0N4XLZ3_NIPBR</name>
<dbReference type="WBParaSite" id="NBR_0000354501-mRNA-1">
    <property type="protein sequence ID" value="NBR_0000354501-mRNA-1"/>
    <property type="gene ID" value="NBR_0000354501"/>
</dbReference>
<feature type="region of interest" description="Disordered" evidence="1">
    <location>
        <begin position="13"/>
        <end position="34"/>
    </location>
</feature>
<reference evidence="2 3" key="2">
    <citation type="submission" date="2018-11" db="EMBL/GenBank/DDBJ databases">
        <authorList>
            <consortium name="Pathogen Informatics"/>
        </authorList>
    </citation>
    <scope>NUCLEOTIDE SEQUENCE [LARGE SCALE GENOMIC DNA]</scope>
</reference>
<keyword evidence="3" id="KW-1185">Reference proteome</keyword>
<protein>
    <submittedName>
        <fullName evidence="2 4">Uncharacterized protein</fullName>
    </submittedName>
</protein>
<gene>
    <name evidence="2" type="ORF">NBR_LOCUS3547</name>
</gene>
<reference evidence="4" key="1">
    <citation type="submission" date="2017-02" db="UniProtKB">
        <authorList>
            <consortium name="WormBaseParasite"/>
        </authorList>
    </citation>
    <scope>IDENTIFICATION</scope>
</reference>
<evidence type="ECO:0000256" key="1">
    <source>
        <dbReference type="SAM" id="MobiDB-lite"/>
    </source>
</evidence>
<dbReference type="STRING" id="27835.A0A0N4XLZ3"/>